<reference evidence="1 2" key="1">
    <citation type="submission" date="2018-09" db="EMBL/GenBank/DDBJ databases">
        <title>Genomic Encyclopedia of Archaeal and Bacterial Type Strains, Phase II (KMG-II): from individual species to whole genera.</title>
        <authorList>
            <person name="Goeker M."/>
        </authorList>
    </citation>
    <scope>NUCLEOTIDE SEQUENCE [LARGE SCALE GENOMIC DNA]</scope>
    <source>
        <strain evidence="1 2">DSM 17008</strain>
    </source>
</reference>
<keyword evidence="2" id="KW-1185">Reference proteome</keyword>
<evidence type="ECO:0000313" key="2">
    <source>
        <dbReference type="Proteomes" id="UP000285120"/>
    </source>
</evidence>
<name>A0A419V4I9_9BACL</name>
<comment type="caution">
    <text evidence="1">The sequence shown here is derived from an EMBL/GenBank/DDBJ whole genome shotgun (WGS) entry which is preliminary data.</text>
</comment>
<dbReference type="EMBL" id="RAPK01000008">
    <property type="protein sequence ID" value="RKD73438.1"/>
    <property type="molecule type" value="Genomic_DNA"/>
</dbReference>
<organism evidence="1 2">
    <name type="scientific">Sinobaca qinghaiensis</name>
    <dbReference type="NCBI Taxonomy" id="342944"/>
    <lineage>
        <taxon>Bacteria</taxon>
        <taxon>Bacillati</taxon>
        <taxon>Bacillota</taxon>
        <taxon>Bacilli</taxon>
        <taxon>Bacillales</taxon>
        <taxon>Sporolactobacillaceae</taxon>
        <taxon>Sinobaca</taxon>
    </lineage>
</organism>
<dbReference type="AlphaFoldDB" id="A0A419V4I9"/>
<proteinExistence type="predicted"/>
<dbReference type="Proteomes" id="UP000285120">
    <property type="component" value="Unassembled WGS sequence"/>
</dbReference>
<sequence length="103" mass="11540">MLEIISLLIFAAFSLVSFNFLMGYQEKSISFTPDDRHTGMTNIGKAAEKKLQDDGRDATYIGNGYCRVDGKVYEVSERTIPMSGIPMQRIILTKTKKSPQDEA</sequence>
<protein>
    <submittedName>
        <fullName evidence="1">Uncharacterized protein</fullName>
    </submittedName>
</protein>
<gene>
    <name evidence="1" type="ORF">ATL39_1732</name>
</gene>
<accession>A0A419V4I9</accession>
<evidence type="ECO:0000313" key="1">
    <source>
        <dbReference type="EMBL" id="RKD73438.1"/>
    </source>
</evidence>